<dbReference type="AlphaFoldDB" id="A0A847SNZ7"/>
<dbReference type="EMBL" id="JABAHZ010000002">
    <property type="protein sequence ID" value="NLR78969.1"/>
    <property type="molecule type" value="Genomic_DNA"/>
</dbReference>
<evidence type="ECO:0000313" key="2">
    <source>
        <dbReference type="EMBL" id="NLR78969.1"/>
    </source>
</evidence>
<evidence type="ECO:0000313" key="3">
    <source>
        <dbReference type="Proteomes" id="UP000552864"/>
    </source>
</evidence>
<gene>
    <name evidence="2" type="ORF">HGH91_10045</name>
</gene>
<protein>
    <submittedName>
        <fullName evidence="2">Uncharacterized protein</fullName>
    </submittedName>
</protein>
<accession>A0A847SNZ7</accession>
<reference evidence="2 3" key="1">
    <citation type="submission" date="2020-04" db="EMBL/GenBank/DDBJ databases">
        <authorList>
            <person name="Yin C."/>
        </authorList>
    </citation>
    <scope>NUCLEOTIDE SEQUENCE [LARGE SCALE GENOMIC DNA]</scope>
    <source>
        <strain evidence="2 3">Ak56</strain>
    </source>
</reference>
<keyword evidence="3" id="KW-1185">Reference proteome</keyword>
<feature type="chain" id="PRO_5032662648" evidence="1">
    <location>
        <begin position="20"/>
        <end position="100"/>
    </location>
</feature>
<sequence>MKRCWILTGSILLSAHVGAQTFMLKPVKLLPTVKKPLLLTAAPSPALPTYPVYMLAPNAYYQQHFGFFCKQEWTWQKHTGLPVKLRLGDYGYTQRLEGKH</sequence>
<comment type="caution">
    <text evidence="2">The sequence shown here is derived from an EMBL/GenBank/DDBJ whole genome shotgun (WGS) entry which is preliminary data.</text>
</comment>
<proteinExistence type="predicted"/>
<dbReference type="RefSeq" id="WP_168738321.1">
    <property type="nucleotide sequence ID" value="NZ_JABAHZ010000002.1"/>
</dbReference>
<name>A0A847SNZ7_9BACT</name>
<keyword evidence="1" id="KW-0732">Signal</keyword>
<feature type="signal peptide" evidence="1">
    <location>
        <begin position="1"/>
        <end position="19"/>
    </location>
</feature>
<organism evidence="2 3">
    <name type="scientific">Chitinophaga eiseniae</name>
    <dbReference type="NCBI Taxonomy" id="634771"/>
    <lineage>
        <taxon>Bacteria</taxon>
        <taxon>Pseudomonadati</taxon>
        <taxon>Bacteroidota</taxon>
        <taxon>Chitinophagia</taxon>
        <taxon>Chitinophagales</taxon>
        <taxon>Chitinophagaceae</taxon>
        <taxon>Chitinophaga</taxon>
    </lineage>
</organism>
<evidence type="ECO:0000256" key="1">
    <source>
        <dbReference type="SAM" id="SignalP"/>
    </source>
</evidence>
<dbReference type="Proteomes" id="UP000552864">
    <property type="component" value="Unassembled WGS sequence"/>
</dbReference>